<gene>
    <name evidence="2" type="ORF">PAPOLLO_LOCUS23185</name>
</gene>
<name>A0A8S3XWE7_PARAO</name>
<proteinExistence type="predicted"/>
<feature type="region of interest" description="Disordered" evidence="1">
    <location>
        <begin position="1"/>
        <end position="66"/>
    </location>
</feature>
<dbReference type="AlphaFoldDB" id="A0A8S3XWE7"/>
<dbReference type="Proteomes" id="UP000691718">
    <property type="component" value="Unassembled WGS sequence"/>
</dbReference>
<feature type="compositionally biased region" description="Low complexity" evidence="1">
    <location>
        <begin position="112"/>
        <end position="122"/>
    </location>
</feature>
<evidence type="ECO:0000256" key="1">
    <source>
        <dbReference type="SAM" id="MobiDB-lite"/>
    </source>
</evidence>
<feature type="compositionally biased region" description="Polar residues" evidence="1">
    <location>
        <begin position="142"/>
        <end position="167"/>
    </location>
</feature>
<organism evidence="2 3">
    <name type="scientific">Parnassius apollo</name>
    <name type="common">Apollo butterfly</name>
    <name type="synonym">Papilio apollo</name>
    <dbReference type="NCBI Taxonomy" id="110799"/>
    <lineage>
        <taxon>Eukaryota</taxon>
        <taxon>Metazoa</taxon>
        <taxon>Ecdysozoa</taxon>
        <taxon>Arthropoda</taxon>
        <taxon>Hexapoda</taxon>
        <taxon>Insecta</taxon>
        <taxon>Pterygota</taxon>
        <taxon>Neoptera</taxon>
        <taxon>Endopterygota</taxon>
        <taxon>Lepidoptera</taxon>
        <taxon>Glossata</taxon>
        <taxon>Ditrysia</taxon>
        <taxon>Papilionoidea</taxon>
        <taxon>Papilionidae</taxon>
        <taxon>Parnassiinae</taxon>
        <taxon>Parnassini</taxon>
        <taxon>Parnassius</taxon>
        <taxon>Parnassius</taxon>
    </lineage>
</organism>
<protein>
    <submittedName>
        <fullName evidence="2">(apollo) hypothetical protein</fullName>
    </submittedName>
</protein>
<feature type="compositionally biased region" description="Basic and acidic residues" evidence="1">
    <location>
        <begin position="27"/>
        <end position="39"/>
    </location>
</feature>
<comment type="caution">
    <text evidence="2">The sequence shown here is derived from an EMBL/GenBank/DDBJ whole genome shotgun (WGS) entry which is preliminary data.</text>
</comment>
<feature type="compositionally biased region" description="Polar residues" evidence="1">
    <location>
        <begin position="17"/>
        <end position="26"/>
    </location>
</feature>
<evidence type="ECO:0000313" key="3">
    <source>
        <dbReference type="Proteomes" id="UP000691718"/>
    </source>
</evidence>
<feature type="region of interest" description="Disordered" evidence="1">
    <location>
        <begin position="95"/>
        <end position="175"/>
    </location>
</feature>
<accession>A0A8S3XWE7</accession>
<evidence type="ECO:0000313" key="2">
    <source>
        <dbReference type="EMBL" id="CAG5045139.1"/>
    </source>
</evidence>
<dbReference type="EMBL" id="CAJQZP010001427">
    <property type="protein sequence ID" value="CAG5045139.1"/>
    <property type="molecule type" value="Genomic_DNA"/>
</dbReference>
<dbReference type="OrthoDB" id="6140287at2759"/>
<keyword evidence="3" id="KW-1185">Reference proteome</keyword>
<reference evidence="2" key="1">
    <citation type="submission" date="2021-04" db="EMBL/GenBank/DDBJ databases">
        <authorList>
            <person name="Tunstrom K."/>
        </authorList>
    </citation>
    <scope>NUCLEOTIDE SEQUENCE</scope>
</reference>
<sequence length="175" mass="19434">MKGRVPQHLSPCWSPSLHRNLSPHWSQESRPEIRAEKPLEPLALEVTLTEQNPNGESSEPELDPELLEALIQDSVRDETLFGNKLSEKIKAARAIERQGLQIKKINTKPYGSQSTSNRSSSSGNWPGPPRYSMNRCNRGGKKTSTQSRRPYPSSTQQQPASKPSAANKSRAPAPQ</sequence>